<dbReference type="Gene3D" id="1.10.287.110">
    <property type="entry name" value="DnaJ domain"/>
    <property type="match status" value="1"/>
</dbReference>
<protein>
    <submittedName>
        <fullName evidence="3">J domain-containing protein</fullName>
    </submittedName>
</protein>
<dbReference type="AlphaFoldDB" id="A0A9X4E4S9"/>
<dbReference type="EMBL" id="CP146598">
    <property type="protein sequence ID" value="WWY03761.1"/>
    <property type="molecule type" value="Genomic_DNA"/>
</dbReference>
<dbReference type="InterPro" id="IPR052763">
    <property type="entry name" value="DnaJ_C4"/>
</dbReference>
<dbReference type="InterPro" id="IPR001623">
    <property type="entry name" value="DnaJ_domain"/>
</dbReference>
<dbReference type="SUPFAM" id="SSF46565">
    <property type="entry name" value="Chaperone J-domain"/>
    <property type="match status" value="1"/>
</dbReference>
<gene>
    <name evidence="3" type="ORF">ORY91_000762</name>
    <name evidence="4" type="ORF">V9W64_03195</name>
</gene>
<dbReference type="PROSITE" id="PS50076">
    <property type="entry name" value="DNAJ_2"/>
    <property type="match status" value="1"/>
</dbReference>
<keyword evidence="5" id="KW-1185">Reference proteome</keyword>
<dbReference type="CDD" id="cd06257">
    <property type="entry name" value="DnaJ"/>
    <property type="match status" value="1"/>
</dbReference>
<evidence type="ECO:0000313" key="4">
    <source>
        <dbReference type="EMBL" id="WWY03761.1"/>
    </source>
</evidence>
<feature type="transmembrane region" description="Helical" evidence="1">
    <location>
        <begin position="105"/>
        <end position="123"/>
    </location>
</feature>
<dbReference type="PANTHER" id="PTHR44825:SF1">
    <property type="entry name" value="DNAJ HOMOLOG SUBFAMILY C MEMBER 4"/>
    <property type="match status" value="1"/>
</dbReference>
<evidence type="ECO:0000256" key="1">
    <source>
        <dbReference type="SAM" id="Phobius"/>
    </source>
</evidence>
<dbReference type="InterPro" id="IPR036869">
    <property type="entry name" value="J_dom_sf"/>
</dbReference>
<evidence type="ECO:0000313" key="3">
    <source>
        <dbReference type="EMBL" id="MDD9327377.1"/>
    </source>
</evidence>
<feature type="domain" description="J" evidence="2">
    <location>
        <begin position="8"/>
        <end position="73"/>
    </location>
</feature>
<dbReference type="SMART" id="SM00271">
    <property type="entry name" value="DnaJ"/>
    <property type="match status" value="1"/>
</dbReference>
<dbReference type="Proteomes" id="UP001149607">
    <property type="component" value="Chromosome"/>
</dbReference>
<dbReference type="PRINTS" id="PR00625">
    <property type="entry name" value="JDOMAIN"/>
</dbReference>
<reference evidence="4" key="2">
    <citation type="submission" date="2024-02" db="EMBL/GenBank/DDBJ databases">
        <title>Neisseria leonii sp. nov.</title>
        <authorList>
            <person name="Boutroux M."/>
            <person name="Favre-Rochex S."/>
            <person name="Gorgette O."/>
            <person name="Touak G."/>
            <person name="Muhle E."/>
            <person name="Chesneau O."/>
            <person name="Clermont D."/>
            <person name="Rahi P."/>
        </authorList>
    </citation>
    <scope>NUCLEOTIDE SEQUENCE</scope>
    <source>
        <strain evidence="4">51.81</strain>
    </source>
</reference>
<dbReference type="Pfam" id="PF00226">
    <property type="entry name" value="DnaJ"/>
    <property type="match status" value="1"/>
</dbReference>
<keyword evidence="1" id="KW-0812">Transmembrane</keyword>
<reference evidence="3" key="1">
    <citation type="submission" date="2022-10" db="EMBL/GenBank/DDBJ databases">
        <authorList>
            <person name="Boutroux M."/>
        </authorList>
    </citation>
    <scope>NUCLEOTIDE SEQUENCE</scope>
    <source>
        <strain evidence="3">51.81</strain>
    </source>
</reference>
<evidence type="ECO:0000313" key="5">
    <source>
        <dbReference type="Proteomes" id="UP001149607"/>
    </source>
</evidence>
<sequence>MMGKRLHTHYDNLKVPPDASAKEIRAAYRALCRQYHPDRNPGHPQAERIMSIVNRSYAVLSDETARQKHDAWIAAHRRSAPPPRIASPMPGGFRRAHEPLPWKRIAVWLAVLAVLLLLSAVYTEHLYFSASTFRKAEP</sequence>
<dbReference type="RefSeq" id="WP_274584611.1">
    <property type="nucleotide sequence ID" value="NZ_CP145811.1"/>
</dbReference>
<keyword evidence="1" id="KW-0472">Membrane</keyword>
<proteinExistence type="predicted"/>
<name>A0A9X4E4S9_9NEIS</name>
<organism evidence="3">
    <name type="scientific">Neisseria leonii</name>
    <dbReference type="NCBI Taxonomy" id="2995413"/>
    <lineage>
        <taxon>Bacteria</taxon>
        <taxon>Pseudomonadati</taxon>
        <taxon>Pseudomonadota</taxon>
        <taxon>Betaproteobacteria</taxon>
        <taxon>Neisseriales</taxon>
        <taxon>Neisseriaceae</taxon>
        <taxon>Neisseria</taxon>
    </lineage>
</organism>
<dbReference type="EMBL" id="JAPQFL010000001">
    <property type="protein sequence ID" value="MDD9327377.1"/>
    <property type="molecule type" value="Genomic_DNA"/>
</dbReference>
<keyword evidence="1" id="KW-1133">Transmembrane helix</keyword>
<dbReference type="PANTHER" id="PTHR44825">
    <property type="match status" value="1"/>
</dbReference>
<evidence type="ECO:0000259" key="2">
    <source>
        <dbReference type="PROSITE" id="PS50076"/>
    </source>
</evidence>
<accession>A0A9X4E4S9</accession>